<dbReference type="AlphaFoldDB" id="A0A2P4T276"/>
<accession>A0A2P4T276</accession>
<keyword evidence="2" id="KW-1185">Reference proteome</keyword>
<evidence type="ECO:0000313" key="2">
    <source>
        <dbReference type="Proteomes" id="UP000237246"/>
    </source>
</evidence>
<proteinExistence type="predicted"/>
<evidence type="ECO:0000313" key="1">
    <source>
        <dbReference type="EMBL" id="POI30435.1"/>
    </source>
</evidence>
<name>A0A2P4T276_BAMTH</name>
<dbReference type="EMBL" id="PPHD01011849">
    <property type="protein sequence ID" value="POI30435.1"/>
    <property type="molecule type" value="Genomic_DNA"/>
</dbReference>
<dbReference type="Proteomes" id="UP000237246">
    <property type="component" value="Unassembled WGS sequence"/>
</dbReference>
<organism evidence="1 2">
    <name type="scientific">Bambusicola thoracicus</name>
    <name type="common">Chinese bamboo-partridge</name>
    <name type="synonym">Perdix thoracica</name>
    <dbReference type="NCBI Taxonomy" id="9083"/>
    <lineage>
        <taxon>Eukaryota</taxon>
        <taxon>Metazoa</taxon>
        <taxon>Chordata</taxon>
        <taxon>Craniata</taxon>
        <taxon>Vertebrata</taxon>
        <taxon>Euteleostomi</taxon>
        <taxon>Archelosauria</taxon>
        <taxon>Archosauria</taxon>
        <taxon>Dinosauria</taxon>
        <taxon>Saurischia</taxon>
        <taxon>Theropoda</taxon>
        <taxon>Coelurosauria</taxon>
        <taxon>Aves</taxon>
        <taxon>Neognathae</taxon>
        <taxon>Galloanserae</taxon>
        <taxon>Galliformes</taxon>
        <taxon>Phasianidae</taxon>
        <taxon>Perdicinae</taxon>
        <taxon>Bambusicola</taxon>
    </lineage>
</organism>
<comment type="caution">
    <text evidence="1">The sequence shown here is derived from an EMBL/GenBank/DDBJ whole genome shotgun (WGS) entry which is preliminary data.</text>
</comment>
<reference evidence="1 2" key="1">
    <citation type="submission" date="2018-01" db="EMBL/GenBank/DDBJ databases">
        <title>Comparison of the Chinese Bamboo Partridge and Red Junglefowl genome sequences highlights the importance of demography in genome evolution.</title>
        <authorList>
            <person name="Tiley G.P."/>
            <person name="Kimball R.T."/>
            <person name="Braun E.L."/>
            <person name="Burleigh J.G."/>
        </authorList>
    </citation>
    <scope>NUCLEOTIDE SEQUENCE [LARGE SCALE GENOMIC DNA]</scope>
    <source>
        <strain evidence="1">RTK389</strain>
        <tissue evidence="1">Blood</tissue>
    </source>
</reference>
<sequence>MNIHQKKLLHFQGFGLRKYIRLLK</sequence>
<protein>
    <submittedName>
        <fullName evidence="1">Uncharacterized protein</fullName>
    </submittedName>
</protein>
<gene>
    <name evidence="1" type="ORF">CIB84_005815</name>
</gene>